<feature type="transmembrane region" description="Helical" evidence="1">
    <location>
        <begin position="15"/>
        <end position="33"/>
    </location>
</feature>
<dbReference type="Proteomes" id="UP000323917">
    <property type="component" value="Chromosome"/>
</dbReference>
<feature type="transmembrane region" description="Helical" evidence="1">
    <location>
        <begin position="440"/>
        <end position="457"/>
    </location>
</feature>
<evidence type="ECO:0000313" key="3">
    <source>
        <dbReference type="Proteomes" id="UP000323917"/>
    </source>
</evidence>
<keyword evidence="3" id="KW-1185">Reference proteome</keyword>
<keyword evidence="1" id="KW-0472">Membrane</keyword>
<sequence>MTDLDSDSHRQLRWAVYWLLIAVAVGSMSGRLMSVNSVNRMDLEIHLINRQLAPIEKELESQNLSSEDFEAKLHEAREKIVAGRTLQRPFLSANDRSRWLAIRALAEQGTYEIDKLLDRDVWNTIDMVQHRGRDGELHLYSSKPPLLITLLAGEYWVINKLTGMTLESHPYFVGRFMLFTINILPLAWMYFIIAQLAERFGRTDWGRIFIVAAACFATFLTTFAIVLNNHIIGAVSAAITLSYFVRIWCDGSTRKIDYAVCGLAAAFTAANELPALSMFALIALALLLRDRQAWLVGFLPSAVLVAVAAFGTNYAAHGTWSPPYAHRYASDPEENWYQYTYTVEGVEIESYWANRQGIDRGEQSKWVYAWHCLLGHHGVFSLTPIWLLSMVGLAMWLRSSETSERQLATGIALISIVCLVFYLGMRPLEDRNYGGMTSGFRWMFWFAPLWLWGMLPATDSLASSRSGRVLCLVLLAMSVCSVSYPTWNPWTQPWIYEGMESLGWIPG</sequence>
<feature type="transmembrane region" description="Helical" evidence="1">
    <location>
        <begin position="469"/>
        <end position="487"/>
    </location>
</feature>
<feature type="transmembrane region" description="Helical" evidence="1">
    <location>
        <begin position="294"/>
        <end position="316"/>
    </location>
</feature>
<accession>A0A5B9QAQ3</accession>
<evidence type="ECO:0000256" key="1">
    <source>
        <dbReference type="SAM" id="Phobius"/>
    </source>
</evidence>
<dbReference type="AlphaFoldDB" id="A0A5B9QAQ3"/>
<dbReference type="RefSeq" id="WP_148073296.1">
    <property type="nucleotide sequence ID" value="NZ_CP042913.1"/>
</dbReference>
<organism evidence="2 3">
    <name type="scientific">Bythopirellula goksoeyrii</name>
    <dbReference type="NCBI Taxonomy" id="1400387"/>
    <lineage>
        <taxon>Bacteria</taxon>
        <taxon>Pseudomonadati</taxon>
        <taxon>Planctomycetota</taxon>
        <taxon>Planctomycetia</taxon>
        <taxon>Pirellulales</taxon>
        <taxon>Lacipirellulaceae</taxon>
        <taxon>Bythopirellula</taxon>
    </lineage>
</organism>
<dbReference type="KEGG" id="bgok:Pr1d_19620"/>
<keyword evidence="1" id="KW-1133">Transmembrane helix</keyword>
<dbReference type="OrthoDB" id="251120at2"/>
<feature type="transmembrane region" description="Helical" evidence="1">
    <location>
        <begin position="261"/>
        <end position="288"/>
    </location>
</feature>
<feature type="transmembrane region" description="Helical" evidence="1">
    <location>
        <begin position="205"/>
        <end position="225"/>
    </location>
</feature>
<keyword evidence="1" id="KW-0812">Transmembrane</keyword>
<feature type="transmembrane region" description="Helical" evidence="1">
    <location>
        <begin position="231"/>
        <end position="249"/>
    </location>
</feature>
<gene>
    <name evidence="2" type="ORF">Pr1d_19620</name>
</gene>
<evidence type="ECO:0008006" key="4">
    <source>
        <dbReference type="Google" id="ProtNLM"/>
    </source>
</evidence>
<proteinExistence type="predicted"/>
<name>A0A5B9QAQ3_9BACT</name>
<reference evidence="2 3" key="1">
    <citation type="submission" date="2019-08" db="EMBL/GenBank/DDBJ databases">
        <title>Deep-cultivation of Planctomycetes and their phenomic and genomic characterization uncovers novel biology.</title>
        <authorList>
            <person name="Wiegand S."/>
            <person name="Jogler M."/>
            <person name="Boedeker C."/>
            <person name="Pinto D."/>
            <person name="Vollmers J."/>
            <person name="Rivas-Marin E."/>
            <person name="Kohn T."/>
            <person name="Peeters S.H."/>
            <person name="Heuer A."/>
            <person name="Rast P."/>
            <person name="Oberbeckmann S."/>
            <person name="Bunk B."/>
            <person name="Jeske O."/>
            <person name="Meyerdierks A."/>
            <person name="Storesund J.E."/>
            <person name="Kallscheuer N."/>
            <person name="Luecker S."/>
            <person name="Lage O.M."/>
            <person name="Pohl T."/>
            <person name="Merkel B.J."/>
            <person name="Hornburger P."/>
            <person name="Mueller R.-W."/>
            <person name="Bruemmer F."/>
            <person name="Labrenz M."/>
            <person name="Spormann A.M."/>
            <person name="Op den Camp H."/>
            <person name="Overmann J."/>
            <person name="Amann R."/>
            <person name="Jetten M.S.M."/>
            <person name="Mascher T."/>
            <person name="Medema M.H."/>
            <person name="Devos D.P."/>
            <person name="Kaster A.-K."/>
            <person name="Ovreas L."/>
            <person name="Rohde M."/>
            <person name="Galperin M.Y."/>
            <person name="Jogler C."/>
        </authorList>
    </citation>
    <scope>NUCLEOTIDE SEQUENCE [LARGE SCALE GENOMIC DNA]</scope>
    <source>
        <strain evidence="2 3">Pr1d</strain>
    </source>
</reference>
<feature type="transmembrane region" description="Helical" evidence="1">
    <location>
        <begin position="407"/>
        <end position="425"/>
    </location>
</feature>
<feature type="transmembrane region" description="Helical" evidence="1">
    <location>
        <begin position="170"/>
        <end position="193"/>
    </location>
</feature>
<evidence type="ECO:0000313" key="2">
    <source>
        <dbReference type="EMBL" id="QEG34680.1"/>
    </source>
</evidence>
<protein>
    <recommendedName>
        <fullName evidence="4">Glycosyltransferase RgtA/B/C/D-like domain-containing protein</fullName>
    </recommendedName>
</protein>
<dbReference type="EMBL" id="CP042913">
    <property type="protein sequence ID" value="QEG34680.1"/>
    <property type="molecule type" value="Genomic_DNA"/>
</dbReference>